<dbReference type="KEGG" id="mmn:midi_00742"/>
<keyword evidence="5" id="KW-1003">Cell membrane</keyword>
<dbReference type="InterPro" id="IPR028976">
    <property type="entry name" value="CheC-like_sf"/>
</dbReference>
<keyword evidence="13" id="KW-0282">Flagellum</keyword>
<dbReference type="RefSeq" id="WP_013951236.1">
    <property type="nucleotide sequence ID" value="NC_015722.1"/>
</dbReference>
<evidence type="ECO:0000256" key="5">
    <source>
        <dbReference type="ARBA" id="ARBA00022475"/>
    </source>
</evidence>
<evidence type="ECO:0000256" key="3">
    <source>
        <dbReference type="ARBA" id="ARBA00011049"/>
    </source>
</evidence>
<keyword evidence="7" id="KW-0997">Cell inner membrane</keyword>
<evidence type="ECO:0000259" key="12">
    <source>
        <dbReference type="Pfam" id="PF01052"/>
    </source>
</evidence>
<dbReference type="InterPro" id="IPR036429">
    <property type="entry name" value="SpoA-like_sf"/>
</dbReference>
<keyword evidence="6" id="KW-0145">Chemotaxis</keyword>
<keyword evidence="13" id="KW-0966">Cell projection</keyword>
<dbReference type="GO" id="GO:0071978">
    <property type="term" value="P:bacterial-type flagellum-dependent swarming motility"/>
    <property type="evidence" value="ECO:0007669"/>
    <property type="project" value="TreeGrafter"/>
</dbReference>
<feature type="domain" description="Flagellar motor switch protein FliN-like C-terminal" evidence="12">
    <location>
        <begin position="235"/>
        <end position="303"/>
    </location>
</feature>
<dbReference type="GO" id="GO:0003774">
    <property type="term" value="F:cytoskeletal motor activity"/>
    <property type="evidence" value="ECO:0007669"/>
    <property type="project" value="InterPro"/>
</dbReference>
<keyword evidence="10" id="KW-0975">Bacterial flagellum</keyword>
<dbReference type="SUPFAM" id="SSF101801">
    <property type="entry name" value="Surface presentation of antigens (SPOA)"/>
    <property type="match status" value="1"/>
</dbReference>
<evidence type="ECO:0000256" key="8">
    <source>
        <dbReference type="ARBA" id="ARBA00022779"/>
    </source>
</evidence>
<evidence type="ECO:0000256" key="4">
    <source>
        <dbReference type="ARBA" id="ARBA00021898"/>
    </source>
</evidence>
<evidence type="ECO:0000256" key="9">
    <source>
        <dbReference type="ARBA" id="ARBA00023136"/>
    </source>
</evidence>
<dbReference type="Pfam" id="PF02154">
    <property type="entry name" value="FliM"/>
    <property type="match status" value="1"/>
</dbReference>
<dbReference type="Gene3D" id="2.30.330.10">
    <property type="entry name" value="SpoA-like"/>
    <property type="match status" value="1"/>
</dbReference>
<keyword evidence="8" id="KW-0283">Flagellar rotation</keyword>
<comment type="function">
    <text evidence="11">FliM is one of three proteins (FliG, FliN, FliM) that forms the rotor-mounted switch complex (C ring), located at the base of the basal body. This complex interacts with the CheY and CheZ chemotaxis proteins, in addition to contacting components of the motor that determine the direction of flagellar rotation.</text>
</comment>
<dbReference type="InterPro" id="IPR001689">
    <property type="entry name" value="Flag_FliM"/>
</dbReference>
<evidence type="ECO:0000313" key="14">
    <source>
        <dbReference type="Proteomes" id="UP000006639"/>
    </source>
</evidence>
<protein>
    <recommendedName>
        <fullName evidence="4">Flagellar motor switch protein FliM</fullName>
    </recommendedName>
</protein>
<dbReference type="EMBL" id="CP002130">
    <property type="protein sequence ID" value="AEI89033.1"/>
    <property type="molecule type" value="Genomic_DNA"/>
</dbReference>
<evidence type="ECO:0000256" key="2">
    <source>
        <dbReference type="ARBA" id="ARBA00004417"/>
    </source>
</evidence>
<keyword evidence="14" id="KW-1185">Reference proteome</keyword>
<evidence type="ECO:0000256" key="6">
    <source>
        <dbReference type="ARBA" id="ARBA00022500"/>
    </source>
</evidence>
<dbReference type="GO" id="GO:0005886">
    <property type="term" value="C:plasma membrane"/>
    <property type="evidence" value="ECO:0007669"/>
    <property type="project" value="UniProtKB-SubCell"/>
</dbReference>
<dbReference type="CDD" id="cd17908">
    <property type="entry name" value="FliM"/>
    <property type="match status" value="1"/>
</dbReference>
<dbReference type="Gene3D" id="3.40.1550.10">
    <property type="entry name" value="CheC-like"/>
    <property type="match status" value="1"/>
</dbReference>
<dbReference type="AlphaFoldDB" id="F7XWI4"/>
<proteinExistence type="inferred from homology"/>
<evidence type="ECO:0000256" key="10">
    <source>
        <dbReference type="ARBA" id="ARBA00023143"/>
    </source>
</evidence>
<dbReference type="Proteomes" id="UP000006639">
    <property type="component" value="Chromosome"/>
</dbReference>
<accession>F7XWI4</accession>
<keyword evidence="9" id="KW-0472">Membrane</keyword>
<evidence type="ECO:0000256" key="11">
    <source>
        <dbReference type="ARBA" id="ARBA00025044"/>
    </source>
</evidence>
<dbReference type="Pfam" id="PF01052">
    <property type="entry name" value="FliMN_C"/>
    <property type="match status" value="1"/>
</dbReference>
<name>F7XWI4_MIDMI</name>
<dbReference type="GO" id="GO:0050918">
    <property type="term" value="P:positive chemotaxis"/>
    <property type="evidence" value="ECO:0007669"/>
    <property type="project" value="TreeGrafter"/>
</dbReference>
<dbReference type="OrthoDB" id="9806941at2"/>
<organism evidence="13 14">
    <name type="scientific">Midichloria mitochondrii (strain IricVA)</name>
    <dbReference type="NCBI Taxonomy" id="696127"/>
    <lineage>
        <taxon>Bacteria</taxon>
        <taxon>Pseudomonadati</taxon>
        <taxon>Pseudomonadota</taxon>
        <taxon>Alphaproteobacteria</taxon>
        <taxon>Rickettsiales</taxon>
        <taxon>Candidatus Midichloriaceae</taxon>
        <taxon>Candidatus Midichloria</taxon>
    </lineage>
</organism>
<keyword evidence="13" id="KW-0969">Cilium</keyword>
<gene>
    <name evidence="13" type="primary">fliM</name>
    <name evidence="13" type="ordered locus">midi_00742</name>
</gene>
<sequence length="314" mass="35540">MKKQQDDNLKDNASRTGVSSLVDQGSRALFKFPMLDVIYDKFIEIIALPFREALNAEVLLETEFIKSLKFSDYIQNEKSGSVFCIGKANELSGHFMLNLSPDIVFLFLSILLGGNKKPEGIIKSDIRPFTAIEMEIIKYMLNIIFKNFNYAFSTVTPFRSEIERIEIDKNTIKIAKNEEAVGRIRTNLKINSAWGYFDIVFPYNSLESVKKVLSQSFLEDKISQDPIWFDHFEKELKNTKVKLELILDGAASKISELLNLKVGNTVVLDKLAEEPLYVSINGVKVTMGKLGKAGDKVAVQLLDDINIAKFNHIL</sequence>
<dbReference type="STRING" id="696127.midi_00742"/>
<comment type="subcellular location">
    <subcellularLocation>
        <location evidence="1">Bacterial flagellum basal body</location>
    </subcellularLocation>
    <subcellularLocation>
        <location evidence="2">Cell inner membrane</location>
        <topology evidence="2">Peripheral membrane protein</topology>
    </subcellularLocation>
</comment>
<evidence type="ECO:0000256" key="7">
    <source>
        <dbReference type="ARBA" id="ARBA00022519"/>
    </source>
</evidence>
<dbReference type="HOGENOM" id="CLU_052646_2_0_5"/>
<dbReference type="PANTHER" id="PTHR30034:SF3">
    <property type="entry name" value="FLAGELLAR MOTOR SWITCH PROTEIN FLIM"/>
    <property type="match status" value="1"/>
</dbReference>
<dbReference type="GO" id="GO:0009425">
    <property type="term" value="C:bacterial-type flagellum basal body"/>
    <property type="evidence" value="ECO:0007669"/>
    <property type="project" value="UniProtKB-SubCell"/>
</dbReference>
<reference evidence="13 14" key="1">
    <citation type="journal article" date="2011" name="Mol. Biol. Evol.">
        <title>Phylogenomic evidence for the presence of a flagellum and cbb3 oxidase in the free-living mitochondrial ancestor.</title>
        <authorList>
            <person name="Sassera D."/>
            <person name="Lo N."/>
            <person name="Epis S."/>
            <person name="D'Auria G."/>
            <person name="Montagna M."/>
            <person name="Comandatore F."/>
            <person name="Horner D."/>
            <person name="Pereto J."/>
            <person name="Luciano A.M."/>
            <person name="Franciosi F."/>
            <person name="Ferri E."/>
            <person name="Crotti E."/>
            <person name="Bazzocchi C."/>
            <person name="Daffonchio D."/>
            <person name="Sacchi L."/>
            <person name="Moya A."/>
            <person name="Latorre A."/>
            <person name="Bandi C."/>
        </authorList>
    </citation>
    <scope>NUCLEOTIDE SEQUENCE [LARGE SCALE GENOMIC DNA]</scope>
    <source>
        <strain evidence="13 14">IricVA</strain>
    </source>
</reference>
<comment type="similarity">
    <text evidence="3">Belongs to the FliM family.</text>
</comment>
<dbReference type="SUPFAM" id="SSF103039">
    <property type="entry name" value="CheC-like"/>
    <property type="match status" value="1"/>
</dbReference>
<evidence type="ECO:0000256" key="1">
    <source>
        <dbReference type="ARBA" id="ARBA00004117"/>
    </source>
</evidence>
<dbReference type="PANTHER" id="PTHR30034">
    <property type="entry name" value="FLAGELLAR MOTOR SWITCH PROTEIN FLIM"/>
    <property type="match status" value="1"/>
</dbReference>
<evidence type="ECO:0000313" key="13">
    <source>
        <dbReference type="EMBL" id="AEI89033.1"/>
    </source>
</evidence>
<dbReference type="InterPro" id="IPR001543">
    <property type="entry name" value="FliN-like_C"/>
</dbReference>